<dbReference type="EMBL" id="JNVM01000066">
    <property type="protein sequence ID" value="KEQ21715.1"/>
    <property type="molecule type" value="Genomic_DNA"/>
</dbReference>
<sequence length="246" mass="27740">MVWRLLLCLLLLVLPACNAKTDPLKTGNTVIDWVDFVKLDGKEYNGVYEAVAASPDAATDEVVGTVKFRVEGAVTNPSYATKDGDAAFLQEGTRLYAVKGYPDHSLIAAKADNEVGGYKLYSVRNADGKLAHTWSYKDLPAERVIRIDVYVYSKQADAWQRFRSLERADTGLFMELLGHGQKKENYRPAVTGEDPKEYRVVFQTGEPVAHKQSLFRDDNYYYFHPSDTEVLPEEMGRFLTPRMPQS</sequence>
<protein>
    <submittedName>
        <fullName evidence="2">Uncharacterized protein</fullName>
    </submittedName>
</protein>
<accession>A0A081NTE2</accession>
<dbReference type="OrthoDB" id="2567404at2"/>
<comment type="caution">
    <text evidence="2">The sequence shown here is derived from an EMBL/GenBank/DDBJ whole genome shotgun (WGS) entry which is preliminary data.</text>
</comment>
<dbReference type="RefSeq" id="WP_036693751.1">
    <property type="nucleotide sequence ID" value="NZ_JNVM01000066.1"/>
</dbReference>
<dbReference type="AlphaFoldDB" id="A0A081NTE2"/>
<evidence type="ECO:0000256" key="1">
    <source>
        <dbReference type="SAM" id="SignalP"/>
    </source>
</evidence>
<evidence type="ECO:0000313" key="2">
    <source>
        <dbReference type="EMBL" id="KEQ21715.1"/>
    </source>
</evidence>
<reference evidence="2 3" key="1">
    <citation type="submission" date="2014-06" db="EMBL/GenBank/DDBJ databases">
        <title>Draft genome sequence of Paenibacillus sp. MSt1.</title>
        <authorList>
            <person name="Aw Y.K."/>
            <person name="Ong K.S."/>
            <person name="Gan H.M."/>
            <person name="Lee S.M."/>
        </authorList>
    </citation>
    <scope>NUCLEOTIDE SEQUENCE [LARGE SCALE GENOMIC DNA]</scope>
    <source>
        <strain evidence="2 3">MSt1</strain>
    </source>
</reference>
<feature type="chain" id="PRO_5038465780" evidence="1">
    <location>
        <begin position="20"/>
        <end position="246"/>
    </location>
</feature>
<evidence type="ECO:0000313" key="3">
    <source>
        <dbReference type="Proteomes" id="UP000028123"/>
    </source>
</evidence>
<dbReference type="Proteomes" id="UP000028123">
    <property type="component" value="Unassembled WGS sequence"/>
</dbReference>
<gene>
    <name evidence="2" type="ORF">ET33_34230</name>
</gene>
<organism evidence="2 3">
    <name type="scientific">Paenibacillus tyrfis</name>
    <dbReference type="NCBI Taxonomy" id="1501230"/>
    <lineage>
        <taxon>Bacteria</taxon>
        <taxon>Bacillati</taxon>
        <taxon>Bacillota</taxon>
        <taxon>Bacilli</taxon>
        <taxon>Bacillales</taxon>
        <taxon>Paenibacillaceae</taxon>
        <taxon>Paenibacillus</taxon>
    </lineage>
</organism>
<keyword evidence="1" id="KW-0732">Signal</keyword>
<feature type="signal peptide" evidence="1">
    <location>
        <begin position="1"/>
        <end position="19"/>
    </location>
</feature>
<dbReference type="eggNOG" id="ENOG5032XKV">
    <property type="taxonomic scope" value="Bacteria"/>
</dbReference>
<name>A0A081NTE2_9BACL</name>
<keyword evidence="3" id="KW-1185">Reference proteome</keyword>
<proteinExistence type="predicted"/>